<proteinExistence type="predicted"/>
<evidence type="ECO:0000313" key="2">
    <source>
        <dbReference type="Proteomes" id="UP000192360"/>
    </source>
</evidence>
<gene>
    <name evidence="1" type="ORF">SAMN05660703_1721</name>
</gene>
<protein>
    <submittedName>
        <fullName evidence="1">Uncharacterized protein</fullName>
    </submittedName>
</protein>
<reference evidence="1 2" key="1">
    <citation type="submission" date="2017-04" db="EMBL/GenBank/DDBJ databases">
        <authorList>
            <person name="Afonso C.L."/>
            <person name="Miller P.J."/>
            <person name="Scott M.A."/>
            <person name="Spackman E."/>
            <person name="Goraichik I."/>
            <person name="Dimitrov K.M."/>
            <person name="Suarez D.L."/>
            <person name="Swayne D.E."/>
        </authorList>
    </citation>
    <scope>NUCLEOTIDE SEQUENCE [LARGE SCALE GENOMIC DNA]</scope>
    <source>
        <strain evidence="1 2">DSM 21164</strain>
    </source>
</reference>
<dbReference type="EMBL" id="FWXO01000002">
    <property type="protein sequence ID" value="SMC54531.1"/>
    <property type="molecule type" value="Genomic_DNA"/>
</dbReference>
<dbReference type="AlphaFoldDB" id="A0A1W2A272"/>
<evidence type="ECO:0000313" key="1">
    <source>
        <dbReference type="EMBL" id="SMC54531.1"/>
    </source>
</evidence>
<dbReference type="STRING" id="504486.SAMN05660703_1721"/>
<keyword evidence="2" id="KW-1185">Reference proteome</keyword>
<dbReference type="Proteomes" id="UP000192360">
    <property type="component" value="Unassembled WGS sequence"/>
</dbReference>
<organism evidence="1 2">
    <name type="scientific">Cellulophaga tyrosinoxydans</name>
    <dbReference type="NCBI Taxonomy" id="504486"/>
    <lineage>
        <taxon>Bacteria</taxon>
        <taxon>Pseudomonadati</taxon>
        <taxon>Bacteroidota</taxon>
        <taxon>Flavobacteriia</taxon>
        <taxon>Flavobacteriales</taxon>
        <taxon>Flavobacteriaceae</taxon>
        <taxon>Cellulophaga</taxon>
    </lineage>
</organism>
<accession>A0A1W2A272</accession>
<sequence length="113" mass="13037">MLFKPFWPVVEYVVNYDYIVNVLCENKDKPELQCNGKCYLMTKLAQETEQQKENPFGKKQSSSEIQNIVFYQINSDYNLASPLVNGDTKIFKVPVVFISGLFTQDVSNPPEFI</sequence>
<name>A0A1W2A272_9FLAO</name>